<evidence type="ECO:0000256" key="11">
    <source>
        <dbReference type="SAM" id="Coils"/>
    </source>
</evidence>
<dbReference type="Proteomes" id="UP000298416">
    <property type="component" value="Unassembled WGS sequence"/>
</dbReference>
<evidence type="ECO:0000259" key="16">
    <source>
        <dbReference type="PROSITE" id="PS51293"/>
    </source>
</evidence>
<feature type="compositionally biased region" description="Basic and acidic residues" evidence="12">
    <location>
        <begin position="441"/>
        <end position="458"/>
    </location>
</feature>
<feature type="domain" description="ZZ-type" evidence="14">
    <location>
        <begin position="307"/>
        <end position="361"/>
    </location>
</feature>
<reference evidence="18" key="1">
    <citation type="submission" date="2018-01" db="EMBL/GenBank/DDBJ databases">
        <authorList>
            <person name="Mao J.F."/>
        </authorList>
    </citation>
    <scope>NUCLEOTIDE SEQUENCE</scope>
    <source>
        <strain evidence="18">Huo1</strain>
        <tissue evidence="18">Leaf</tissue>
    </source>
</reference>
<feature type="compositionally biased region" description="Polar residues" evidence="12">
    <location>
        <begin position="676"/>
        <end position="687"/>
    </location>
</feature>
<dbReference type="SMART" id="SM00717">
    <property type="entry name" value="SANT"/>
    <property type="match status" value="1"/>
</dbReference>
<dbReference type="PROSITE" id="PS50135">
    <property type="entry name" value="ZF_ZZ_2"/>
    <property type="match status" value="1"/>
</dbReference>
<dbReference type="CDD" id="cd00167">
    <property type="entry name" value="SANT"/>
    <property type="match status" value="1"/>
</dbReference>
<feature type="compositionally biased region" description="Low complexity" evidence="12">
    <location>
        <begin position="709"/>
        <end position="724"/>
    </location>
</feature>
<dbReference type="AlphaFoldDB" id="A0A8X8XH13"/>
<dbReference type="GO" id="GO:0008270">
    <property type="term" value="F:zinc ion binding"/>
    <property type="evidence" value="ECO:0007669"/>
    <property type="project" value="UniProtKB-KW"/>
</dbReference>
<evidence type="ECO:0000256" key="1">
    <source>
        <dbReference type="ARBA" id="ARBA00004123"/>
    </source>
</evidence>
<evidence type="ECO:0000259" key="14">
    <source>
        <dbReference type="PROSITE" id="PS50135"/>
    </source>
</evidence>
<evidence type="ECO:0000259" key="13">
    <source>
        <dbReference type="PROSITE" id="PS50090"/>
    </source>
</evidence>
<feature type="coiled-coil region" evidence="11">
    <location>
        <begin position="94"/>
        <end position="131"/>
    </location>
</feature>
<keyword evidence="2" id="KW-0217">Developmental protein</keyword>
<dbReference type="PROSITE" id="PS50090">
    <property type="entry name" value="MYB_LIKE"/>
    <property type="match status" value="1"/>
</dbReference>
<dbReference type="InterPro" id="IPR007526">
    <property type="entry name" value="SWIRM"/>
</dbReference>
<feature type="compositionally biased region" description="Polar residues" evidence="12">
    <location>
        <begin position="460"/>
        <end position="473"/>
    </location>
</feature>
<organism evidence="18">
    <name type="scientific">Salvia splendens</name>
    <name type="common">Scarlet sage</name>
    <dbReference type="NCBI Taxonomy" id="180675"/>
    <lineage>
        <taxon>Eukaryota</taxon>
        <taxon>Viridiplantae</taxon>
        <taxon>Streptophyta</taxon>
        <taxon>Embryophyta</taxon>
        <taxon>Tracheophyta</taxon>
        <taxon>Spermatophyta</taxon>
        <taxon>Magnoliopsida</taxon>
        <taxon>eudicotyledons</taxon>
        <taxon>Gunneridae</taxon>
        <taxon>Pentapetalae</taxon>
        <taxon>asterids</taxon>
        <taxon>lamiids</taxon>
        <taxon>Lamiales</taxon>
        <taxon>Lamiaceae</taxon>
        <taxon>Nepetoideae</taxon>
        <taxon>Mentheae</taxon>
        <taxon>Salviinae</taxon>
        <taxon>Salvia</taxon>
        <taxon>Salvia subgen. Calosphace</taxon>
        <taxon>core Calosphace</taxon>
    </lineage>
</organism>
<dbReference type="SUPFAM" id="SSF46689">
    <property type="entry name" value="Homeodomain-like"/>
    <property type="match status" value="2"/>
</dbReference>
<dbReference type="Gene3D" id="3.30.60.90">
    <property type="match status" value="1"/>
</dbReference>
<feature type="compositionally biased region" description="Basic residues" evidence="12">
    <location>
        <begin position="29"/>
        <end position="39"/>
    </location>
</feature>
<feature type="domain" description="Myb-like" evidence="13">
    <location>
        <begin position="361"/>
        <end position="411"/>
    </location>
</feature>
<feature type="region of interest" description="Disordered" evidence="12">
    <location>
        <begin position="418"/>
        <end position="476"/>
    </location>
</feature>
<feature type="compositionally biased region" description="Basic and acidic residues" evidence="12">
    <location>
        <begin position="725"/>
        <end position="735"/>
    </location>
</feature>
<dbReference type="PROSITE" id="PS51294">
    <property type="entry name" value="HTH_MYB"/>
    <property type="match status" value="1"/>
</dbReference>
<keyword evidence="4 10" id="KW-0863">Zinc-finger</keyword>
<dbReference type="InterPro" id="IPR036388">
    <property type="entry name" value="WH-like_DNA-bd_sf"/>
</dbReference>
<comment type="subcellular location">
    <subcellularLocation>
        <location evidence="1">Nucleus</location>
    </subcellularLocation>
</comment>
<dbReference type="InterPro" id="IPR000433">
    <property type="entry name" value="Znf_ZZ"/>
</dbReference>
<evidence type="ECO:0000313" key="18">
    <source>
        <dbReference type="EMBL" id="KAG6413378.1"/>
    </source>
</evidence>
<dbReference type="Pfam" id="PF00249">
    <property type="entry name" value="Myb_DNA-binding"/>
    <property type="match status" value="1"/>
</dbReference>
<evidence type="ECO:0000259" key="15">
    <source>
        <dbReference type="PROSITE" id="PS50934"/>
    </source>
</evidence>
<feature type="domain" description="HTH myb-type" evidence="17">
    <location>
        <begin position="367"/>
        <end position="403"/>
    </location>
</feature>
<keyword evidence="11" id="KW-0175">Coiled coil</keyword>
<comment type="caution">
    <text evidence="18">The sequence shown here is derived from an EMBL/GenBank/DDBJ whole genome shotgun (WGS) entry which is preliminary data.</text>
</comment>
<dbReference type="SMART" id="SM00291">
    <property type="entry name" value="ZnF_ZZ"/>
    <property type="match status" value="1"/>
</dbReference>
<dbReference type="InterPro" id="IPR017884">
    <property type="entry name" value="SANT_dom"/>
</dbReference>
<feature type="compositionally biased region" description="Low complexity" evidence="12">
    <location>
        <begin position="40"/>
        <end position="56"/>
    </location>
</feature>
<dbReference type="Pfam" id="PF00569">
    <property type="entry name" value="ZZ"/>
    <property type="match status" value="1"/>
</dbReference>
<keyword evidence="8" id="KW-0804">Transcription</keyword>
<feature type="compositionally biased region" description="Basic and acidic residues" evidence="12">
    <location>
        <begin position="419"/>
        <end position="428"/>
    </location>
</feature>
<dbReference type="InterPro" id="IPR032451">
    <property type="entry name" value="SMARCC_C"/>
</dbReference>
<dbReference type="InterPro" id="IPR043145">
    <property type="entry name" value="Znf_ZZ_sf"/>
</dbReference>
<evidence type="ECO:0000256" key="3">
    <source>
        <dbReference type="ARBA" id="ARBA00022723"/>
    </source>
</evidence>
<dbReference type="GO" id="GO:0003677">
    <property type="term" value="F:DNA binding"/>
    <property type="evidence" value="ECO:0007669"/>
    <property type="project" value="UniProtKB-KW"/>
</dbReference>
<keyword evidence="7" id="KW-0238">DNA-binding</keyword>
<feature type="compositionally biased region" description="Basic and acidic residues" evidence="12">
    <location>
        <begin position="753"/>
        <end position="778"/>
    </location>
</feature>
<dbReference type="FunFam" id="1.10.10.60:FF:000014">
    <property type="entry name" value="SWI/SNF complex subunit SMARCC2 isoform C"/>
    <property type="match status" value="1"/>
</dbReference>
<proteinExistence type="predicted"/>
<dbReference type="PROSITE" id="PS01357">
    <property type="entry name" value="ZF_ZZ_1"/>
    <property type="match status" value="1"/>
</dbReference>
<dbReference type="PROSITE" id="PS50934">
    <property type="entry name" value="SWIRM"/>
    <property type="match status" value="1"/>
</dbReference>
<dbReference type="Gene3D" id="1.10.10.60">
    <property type="entry name" value="Homeodomain-like"/>
    <property type="match status" value="1"/>
</dbReference>
<evidence type="ECO:0000313" key="19">
    <source>
        <dbReference type="Proteomes" id="UP000298416"/>
    </source>
</evidence>
<dbReference type="GO" id="GO:0005634">
    <property type="term" value="C:nucleus"/>
    <property type="evidence" value="ECO:0007669"/>
    <property type="project" value="UniProtKB-SubCell"/>
</dbReference>
<protein>
    <recommendedName>
        <fullName evidence="20">SWI/SNF related-matrix-associated actin-dependent regulator of chromatin subfamily C</fullName>
    </recommendedName>
</protein>
<accession>A0A8X8XH13</accession>
<evidence type="ECO:0000256" key="12">
    <source>
        <dbReference type="SAM" id="MobiDB-lite"/>
    </source>
</evidence>
<feature type="compositionally biased region" description="Basic and acidic residues" evidence="12">
    <location>
        <begin position="653"/>
        <end position="665"/>
    </location>
</feature>
<evidence type="ECO:0000256" key="9">
    <source>
        <dbReference type="ARBA" id="ARBA00023242"/>
    </source>
</evidence>
<feature type="region of interest" description="Disordered" evidence="12">
    <location>
        <begin position="571"/>
        <end position="778"/>
    </location>
</feature>
<feature type="region of interest" description="Disordered" evidence="12">
    <location>
        <begin position="1"/>
        <end position="79"/>
    </location>
</feature>
<dbReference type="InterPro" id="IPR017930">
    <property type="entry name" value="Myb_dom"/>
</dbReference>
<feature type="domain" description="SWIRM" evidence="15">
    <location>
        <begin position="143"/>
        <end position="240"/>
    </location>
</feature>
<dbReference type="Pfam" id="PF04433">
    <property type="entry name" value="SWIRM"/>
    <property type="match status" value="1"/>
</dbReference>
<evidence type="ECO:0000256" key="2">
    <source>
        <dbReference type="ARBA" id="ARBA00022473"/>
    </source>
</evidence>
<keyword evidence="6" id="KW-0805">Transcription regulation</keyword>
<dbReference type="CDD" id="cd02336">
    <property type="entry name" value="ZZ_RSC8"/>
    <property type="match status" value="1"/>
</dbReference>
<dbReference type="InterPro" id="IPR001005">
    <property type="entry name" value="SANT/Myb"/>
</dbReference>
<evidence type="ECO:0000256" key="4">
    <source>
        <dbReference type="ARBA" id="ARBA00022771"/>
    </source>
</evidence>
<evidence type="ECO:0000259" key="17">
    <source>
        <dbReference type="PROSITE" id="PS51294"/>
    </source>
</evidence>
<feature type="domain" description="SANT" evidence="16">
    <location>
        <begin position="364"/>
        <end position="415"/>
    </location>
</feature>
<keyword evidence="9" id="KW-0539">Nucleus</keyword>
<dbReference type="InterPro" id="IPR041984">
    <property type="entry name" value="Rsc8/Ssr1/Ssr2_ZZ"/>
</dbReference>
<dbReference type="Pfam" id="PF16495">
    <property type="entry name" value="SWIRM-assoc_1"/>
    <property type="match status" value="1"/>
</dbReference>
<dbReference type="PROSITE" id="PS51293">
    <property type="entry name" value="SANT"/>
    <property type="match status" value="1"/>
</dbReference>
<feature type="compositionally biased region" description="Basic and acidic residues" evidence="12">
    <location>
        <begin position="623"/>
        <end position="645"/>
    </location>
</feature>
<name>A0A8X8XH13_SALSN</name>
<sequence length="1000" mass="109345">MDEKRRDSAANSSPTVSAMEASPSEQPNSRRRGGQKRKSASINNSGGSSASQTASSKRQAREKPPSVPFSPIHMNGPCTRARVQPYNSSSLSEAALLKSEVEAREAAAARAEEMSRLTENWEAMEAKLEAEYEAIRSRDARAHVVPIHAGWFSWTKIHPLEERMLPSFFNGKSESRTQEIYMEIRNWIMKKFHLDPDTKVELKHLSELTVGEPDARQEVMEFLDYWGLINYHPFPDQEPAAINVDVDANKDESGKIESLVEKLFKFEAVQSWNPIVAGMNMNSPSFSSGLLPETVVTDELVKSEGPSVEYHCNSCSADCSRKRYHCQKQADFDLCAECYNNGKFGSDMSPLDFILMEPPDASGASGGKWTDQETLLLLEAIELFRDNWSEIAEHVATKTKAQCILHFVQMPIEDTFFNHGDENNDVPKENGAPDSISNKDSTPEADKDSDAAPKDAAVKTDSQGGSTDNQDSSCPMDISKVNEVKESDASPEAGESFALKALKEAFEAVCSFPSPGDKLCLAEAGNPVMTLAAFLVRLVDPNIANASVCSLLKSLSSGYSSEQLAARHCIPLEDPSDDKKSTDDAEEISTKTTEHEPEKDKDGNAEKLEENPNPVVLPDDGNDGNKDSAPEENNRGKHFSSKDQNDAASLKPDSTDRSDTVKEPDVVAMEEDDKSNSQSAPGSSDLPNETAPKDAEEPAVSTSQTELQSSSASEAEGVAVAVDGSHSKEHIKEDMAPVSGIKEADALVNSNSTEKDNIAGDREAEGSGNEKKDSEVTKKYLDSDEKLKRAAVTALSAGAVKAKLLADQEEDQILQLSTFLIEKQCLEAFLFLSLSLGLLWLQLYKLETKLAFFADMENVGMRVRELLDRSKQRLLQERAQIIATRFGMPPGSARLASQNLPPNRASAAFPNAASRTLMGMNSLRPPISRPMMPPNPTSSTMLTGNATGSSNVLSNMNQNQLKMIQDGGQLKRIPAMRRIQAWGRKSFKNAFSVSDINLVL</sequence>
<evidence type="ECO:0000256" key="5">
    <source>
        <dbReference type="ARBA" id="ARBA00022833"/>
    </source>
</evidence>
<feature type="compositionally biased region" description="Basic and acidic residues" evidence="12">
    <location>
        <begin position="577"/>
        <end position="610"/>
    </location>
</feature>
<keyword evidence="5" id="KW-0862">Zinc</keyword>
<dbReference type="SUPFAM" id="SSF57850">
    <property type="entry name" value="RING/U-box"/>
    <property type="match status" value="1"/>
</dbReference>
<dbReference type="PANTHER" id="PTHR12802:SF41">
    <property type="entry name" value="BRAHMA ASSOCIATED PROTEIN 155 KDA"/>
    <property type="match status" value="1"/>
</dbReference>
<reference evidence="18" key="2">
    <citation type="submission" date="2020-08" db="EMBL/GenBank/DDBJ databases">
        <title>Plant Genome Project.</title>
        <authorList>
            <person name="Zhang R.-G."/>
        </authorList>
    </citation>
    <scope>NUCLEOTIDE SEQUENCE</scope>
    <source>
        <strain evidence="18">Huo1</strain>
        <tissue evidence="18">Leaf</tissue>
    </source>
</reference>
<keyword evidence="19" id="KW-1185">Reference proteome</keyword>
<evidence type="ECO:0008006" key="20">
    <source>
        <dbReference type="Google" id="ProtNLM"/>
    </source>
</evidence>
<dbReference type="PANTHER" id="PTHR12802">
    <property type="entry name" value="SWI/SNF COMPLEX-RELATED"/>
    <property type="match status" value="1"/>
</dbReference>
<dbReference type="Gene3D" id="1.10.10.10">
    <property type="entry name" value="Winged helix-like DNA-binding domain superfamily/Winged helix DNA-binding domain"/>
    <property type="match status" value="1"/>
</dbReference>
<evidence type="ECO:0000256" key="6">
    <source>
        <dbReference type="ARBA" id="ARBA00023015"/>
    </source>
</evidence>
<dbReference type="EMBL" id="PNBA02000009">
    <property type="protein sequence ID" value="KAG6413378.1"/>
    <property type="molecule type" value="Genomic_DNA"/>
</dbReference>
<evidence type="ECO:0000256" key="7">
    <source>
        <dbReference type="ARBA" id="ARBA00023125"/>
    </source>
</evidence>
<gene>
    <name evidence="18" type="ORF">SASPL_126087</name>
</gene>
<dbReference type="InterPro" id="IPR009057">
    <property type="entry name" value="Homeodomain-like_sf"/>
</dbReference>
<keyword evidence="3" id="KW-0479">Metal-binding</keyword>
<evidence type="ECO:0000256" key="8">
    <source>
        <dbReference type="ARBA" id="ARBA00023163"/>
    </source>
</evidence>
<evidence type="ECO:0000256" key="10">
    <source>
        <dbReference type="PROSITE-ProRule" id="PRU00228"/>
    </source>
</evidence>